<dbReference type="GO" id="GO:0071555">
    <property type="term" value="P:cell wall organization"/>
    <property type="evidence" value="ECO:0007669"/>
    <property type="project" value="UniProtKB-UniRule"/>
</dbReference>
<keyword evidence="8 9" id="KW-0961">Cell wall biogenesis/degradation</keyword>
<dbReference type="PANTHER" id="PTHR30582">
    <property type="entry name" value="L,D-TRANSPEPTIDASE"/>
    <property type="match status" value="1"/>
</dbReference>
<keyword evidence="6 9" id="KW-0133">Cell shape</keyword>
<evidence type="ECO:0000313" key="13">
    <source>
        <dbReference type="EMBL" id="GGK27679.1"/>
    </source>
</evidence>
<organism evidence="13 14">
    <name type="scientific">Salinarimonas ramus</name>
    <dbReference type="NCBI Taxonomy" id="690164"/>
    <lineage>
        <taxon>Bacteria</taxon>
        <taxon>Pseudomonadati</taxon>
        <taxon>Pseudomonadota</taxon>
        <taxon>Alphaproteobacteria</taxon>
        <taxon>Hyphomicrobiales</taxon>
        <taxon>Salinarimonadaceae</taxon>
        <taxon>Salinarimonas</taxon>
    </lineage>
</organism>
<dbReference type="InterPro" id="IPR038063">
    <property type="entry name" value="Transpep_catalytic_dom"/>
</dbReference>
<feature type="active site" description="Nucleophile" evidence="9">
    <location>
        <position position="227"/>
    </location>
</feature>
<comment type="similarity">
    <text evidence="2">Belongs to the YkuD family.</text>
</comment>
<feature type="region of interest" description="Disordered" evidence="10">
    <location>
        <begin position="62"/>
        <end position="92"/>
    </location>
</feature>
<keyword evidence="5" id="KW-0378">Hydrolase</keyword>
<dbReference type="PANTHER" id="PTHR30582:SF24">
    <property type="entry name" value="L,D-TRANSPEPTIDASE ERFK_SRFK-RELATED"/>
    <property type="match status" value="1"/>
</dbReference>
<evidence type="ECO:0000256" key="3">
    <source>
        <dbReference type="ARBA" id="ARBA00022676"/>
    </source>
</evidence>
<dbReference type="InterPro" id="IPR050979">
    <property type="entry name" value="LD-transpeptidase"/>
</dbReference>
<evidence type="ECO:0000256" key="6">
    <source>
        <dbReference type="ARBA" id="ARBA00022960"/>
    </source>
</evidence>
<feature type="chain" id="PRO_5037840189" description="L,D-TPase catalytic domain-containing protein" evidence="11">
    <location>
        <begin position="34"/>
        <end position="251"/>
    </location>
</feature>
<comment type="pathway">
    <text evidence="1 9">Cell wall biogenesis; peptidoglycan biosynthesis.</text>
</comment>
<dbReference type="RefSeq" id="WP_188910798.1">
    <property type="nucleotide sequence ID" value="NZ_BMMF01000003.1"/>
</dbReference>
<evidence type="ECO:0000256" key="10">
    <source>
        <dbReference type="SAM" id="MobiDB-lite"/>
    </source>
</evidence>
<feature type="signal peptide" evidence="11">
    <location>
        <begin position="1"/>
        <end position="33"/>
    </location>
</feature>
<evidence type="ECO:0000256" key="5">
    <source>
        <dbReference type="ARBA" id="ARBA00022801"/>
    </source>
</evidence>
<dbReference type="AlphaFoldDB" id="A0A917V2F1"/>
<keyword evidence="3" id="KW-0328">Glycosyltransferase</keyword>
<dbReference type="Pfam" id="PF03734">
    <property type="entry name" value="YkuD"/>
    <property type="match status" value="1"/>
</dbReference>
<dbReference type="Proteomes" id="UP000600449">
    <property type="component" value="Unassembled WGS sequence"/>
</dbReference>
<dbReference type="GO" id="GO:0071972">
    <property type="term" value="F:peptidoglycan L,D-transpeptidase activity"/>
    <property type="evidence" value="ECO:0007669"/>
    <property type="project" value="TreeGrafter"/>
</dbReference>
<accession>A0A917V2F1</accession>
<feature type="compositionally biased region" description="Basic and acidic residues" evidence="10">
    <location>
        <begin position="79"/>
        <end position="92"/>
    </location>
</feature>
<evidence type="ECO:0000256" key="9">
    <source>
        <dbReference type="PROSITE-ProRule" id="PRU01373"/>
    </source>
</evidence>
<dbReference type="FunFam" id="2.40.440.10:FF:000002">
    <property type="entry name" value="L,D-transpeptidase ErfK/SrfK"/>
    <property type="match status" value="1"/>
</dbReference>
<gene>
    <name evidence="13" type="ORF">GCM10011322_12770</name>
</gene>
<keyword evidence="14" id="KW-1185">Reference proteome</keyword>
<feature type="active site" description="Proton donor/acceptor" evidence="9">
    <location>
        <position position="211"/>
    </location>
</feature>
<dbReference type="Gene3D" id="2.40.440.10">
    <property type="entry name" value="L,D-transpeptidase catalytic domain-like"/>
    <property type="match status" value="1"/>
</dbReference>
<dbReference type="SUPFAM" id="SSF141523">
    <property type="entry name" value="L,D-transpeptidase catalytic domain-like"/>
    <property type="match status" value="1"/>
</dbReference>
<protein>
    <recommendedName>
        <fullName evidence="12">L,D-TPase catalytic domain-containing protein</fullName>
    </recommendedName>
</protein>
<evidence type="ECO:0000256" key="8">
    <source>
        <dbReference type="ARBA" id="ARBA00023316"/>
    </source>
</evidence>
<comment type="caution">
    <text evidence="13">The sequence shown here is derived from an EMBL/GenBank/DDBJ whole genome shotgun (WGS) entry which is preliminary data.</text>
</comment>
<evidence type="ECO:0000256" key="4">
    <source>
        <dbReference type="ARBA" id="ARBA00022679"/>
    </source>
</evidence>
<proteinExistence type="inferred from homology"/>
<keyword evidence="4" id="KW-0808">Transferase</keyword>
<name>A0A917V2F1_9HYPH</name>
<dbReference type="InterPro" id="IPR005490">
    <property type="entry name" value="LD_TPept_cat_dom"/>
</dbReference>
<reference evidence="13 14" key="1">
    <citation type="journal article" date="2014" name="Int. J. Syst. Evol. Microbiol.">
        <title>Complete genome sequence of Corynebacterium casei LMG S-19264T (=DSM 44701T), isolated from a smear-ripened cheese.</title>
        <authorList>
            <consortium name="US DOE Joint Genome Institute (JGI-PGF)"/>
            <person name="Walter F."/>
            <person name="Albersmeier A."/>
            <person name="Kalinowski J."/>
            <person name="Ruckert C."/>
        </authorList>
    </citation>
    <scope>NUCLEOTIDE SEQUENCE [LARGE SCALE GENOMIC DNA]</scope>
    <source>
        <strain evidence="13 14">CGMCC 1.9161</strain>
    </source>
</reference>
<keyword evidence="7 9" id="KW-0573">Peptidoglycan synthesis</keyword>
<dbReference type="GO" id="GO:0005576">
    <property type="term" value="C:extracellular region"/>
    <property type="evidence" value="ECO:0007669"/>
    <property type="project" value="TreeGrafter"/>
</dbReference>
<sequence>MFGQVTRRLREGALLAALAVALALGAPAPQAQAQDLGGGFIELLLTGRDPTPQRAAAGVRYAAPPPAAGGHARAAPPVETRRAAPAPRREAPRLAAVTPGGGAVADVYRRQTVSYDGPHAPGTVVVDTRNKFLFLVQEGGTALRYGVGVGREGFSWRGTERITRKAQWPDWRPPAAMRRRQPELPAFMPGGPSNPLGARALYLGNTLYRIHGTNEPGSIGRAMSSGCIRMMNDDVIDLYQRVRVGTRVVVL</sequence>
<evidence type="ECO:0000259" key="12">
    <source>
        <dbReference type="PROSITE" id="PS52029"/>
    </source>
</evidence>
<evidence type="ECO:0000256" key="11">
    <source>
        <dbReference type="SAM" id="SignalP"/>
    </source>
</evidence>
<evidence type="ECO:0000313" key="14">
    <source>
        <dbReference type="Proteomes" id="UP000600449"/>
    </source>
</evidence>
<evidence type="ECO:0000256" key="7">
    <source>
        <dbReference type="ARBA" id="ARBA00022984"/>
    </source>
</evidence>
<feature type="domain" description="L,D-TPase catalytic" evidence="12">
    <location>
        <begin position="122"/>
        <end position="251"/>
    </location>
</feature>
<keyword evidence="11" id="KW-0732">Signal</keyword>
<dbReference type="GO" id="GO:0008360">
    <property type="term" value="P:regulation of cell shape"/>
    <property type="evidence" value="ECO:0007669"/>
    <property type="project" value="UniProtKB-UniRule"/>
</dbReference>
<dbReference type="PROSITE" id="PS52029">
    <property type="entry name" value="LD_TPASE"/>
    <property type="match status" value="1"/>
</dbReference>
<dbReference type="GO" id="GO:0016757">
    <property type="term" value="F:glycosyltransferase activity"/>
    <property type="evidence" value="ECO:0007669"/>
    <property type="project" value="UniProtKB-KW"/>
</dbReference>
<dbReference type="EMBL" id="BMMF01000003">
    <property type="protein sequence ID" value="GGK27679.1"/>
    <property type="molecule type" value="Genomic_DNA"/>
</dbReference>
<evidence type="ECO:0000256" key="1">
    <source>
        <dbReference type="ARBA" id="ARBA00004752"/>
    </source>
</evidence>
<dbReference type="CDD" id="cd16913">
    <property type="entry name" value="YkuD_like"/>
    <property type="match status" value="1"/>
</dbReference>
<feature type="compositionally biased region" description="Low complexity" evidence="10">
    <location>
        <begin position="62"/>
        <end position="78"/>
    </location>
</feature>
<evidence type="ECO:0000256" key="2">
    <source>
        <dbReference type="ARBA" id="ARBA00005992"/>
    </source>
</evidence>
<dbReference type="GO" id="GO:0018104">
    <property type="term" value="P:peptidoglycan-protein cross-linking"/>
    <property type="evidence" value="ECO:0007669"/>
    <property type="project" value="TreeGrafter"/>
</dbReference>